<dbReference type="EMBL" id="JHEG02000022">
    <property type="protein sequence ID" value="KIE12646.1"/>
    <property type="molecule type" value="Genomic_DNA"/>
</dbReference>
<protein>
    <submittedName>
        <fullName evidence="1">Uncharacterized protein</fullName>
    </submittedName>
</protein>
<reference evidence="1" key="1">
    <citation type="journal article" date="2015" name="Genome Announc.">
        <title>Draft Genome Sequence of Tolypothrix boutellei Strain VB521301.</title>
        <authorList>
            <person name="Chandrababunaidu M.M."/>
            <person name="Singh D."/>
            <person name="Sen D."/>
            <person name="Bhan S."/>
            <person name="Das S."/>
            <person name="Gupta A."/>
            <person name="Adhikary S.P."/>
            <person name="Tripathy S."/>
        </authorList>
    </citation>
    <scope>NUCLEOTIDE SEQUENCE</scope>
    <source>
        <strain evidence="1">VB521301</strain>
    </source>
</reference>
<proteinExistence type="predicted"/>
<accession>A0A0C1NIK3</accession>
<sequence length="252" mass="29333">MDEKLQWQITPFFDCWKQRHASISELDFSKQRYEANLLLWGALDALSNLWAKSIGKKEYSKSGKRTIFDAFLARYGGDVFQLVSLPDVWSRIDQGDTEINITKGERIKLPLNVCEFLSTIGERRTPNIMDIESRQTRSISNDLTMDNIISQTLASYPKTNRSVLEQWLTLSRYGAIAYKEIRNAYIHEGRPGKRTHDFKLYEWKERPTYQSWLYSTPPIMGFSIEFMLGVLKRCIEKFEAEALELQVDPAPD</sequence>
<comment type="caution">
    <text evidence="1">The sequence shown here is derived from an EMBL/GenBank/DDBJ whole genome shotgun (WGS) entry which is preliminary data.</text>
</comment>
<dbReference type="AlphaFoldDB" id="A0A0C1NIK3"/>
<gene>
    <name evidence="1" type="ORF">DA73_0208725</name>
</gene>
<name>A0A0C1NIK3_9CYAN</name>
<dbReference type="STRING" id="1479485.DA73_0208725"/>
<dbReference type="OrthoDB" id="509287at2"/>
<evidence type="ECO:0000313" key="1">
    <source>
        <dbReference type="EMBL" id="KIE12646.1"/>
    </source>
</evidence>
<organism evidence="1">
    <name type="scientific">Tolypothrix bouteillei VB521301</name>
    <dbReference type="NCBI Taxonomy" id="1479485"/>
    <lineage>
        <taxon>Bacteria</taxon>
        <taxon>Bacillati</taxon>
        <taxon>Cyanobacteriota</taxon>
        <taxon>Cyanophyceae</taxon>
        <taxon>Nostocales</taxon>
        <taxon>Tolypothrichaceae</taxon>
        <taxon>Tolypothrix</taxon>
    </lineage>
</organism>